<accession>A0A4D6T6C3</accession>
<organism evidence="1 2">
    <name type="scientific">Gordonia phage Fairfaxidum</name>
    <dbReference type="NCBI Taxonomy" id="2572526"/>
    <lineage>
        <taxon>Viruses</taxon>
        <taxon>Duplodnaviria</taxon>
        <taxon>Heunggongvirae</taxon>
        <taxon>Uroviricota</taxon>
        <taxon>Caudoviricetes</taxon>
        <taxon>Fairfaxidumvirus</taxon>
        <taxon>Fairfaxidumvirus fairfaxidum</taxon>
    </lineage>
</organism>
<protein>
    <submittedName>
        <fullName evidence="1">Scaffolding protein</fullName>
    </submittedName>
</protein>
<sequence length="150" mass="14804">MPGIVQVTQGGPKTFTPADDVVIKGGQLVEARSGGRIGVAAAGSFKVLGVALNDALAPEDFPGADTTDELGRTVVSAVPVPTTVAVAYAGTEVKVTYAANAAFGDKLVAAANGTVTPAGTTPDARTIVGICTEPAGVTVSTKAVGLIRLV</sequence>
<reference evidence="1 2" key="1">
    <citation type="submission" date="2019-04" db="EMBL/GenBank/DDBJ databases">
        <authorList>
            <person name="Adelsberg A.K."/>
            <person name="Kohli N."/>
            <person name="Marar C.I."/>
            <person name="Roccamo R.A."/>
            <person name="Shoush J.M."/>
            <person name="Butela K.A."/>
            <person name="Garlena R.A."/>
            <person name="Russell D.A."/>
            <person name="Pope W.H."/>
            <person name="Jacobs-Sera D."/>
            <person name="Hatfull G.F."/>
        </authorList>
    </citation>
    <scope>NUCLEOTIDE SEQUENCE [LARGE SCALE GENOMIC DNA]</scope>
</reference>
<evidence type="ECO:0000313" key="2">
    <source>
        <dbReference type="Proteomes" id="UP000298794"/>
    </source>
</evidence>
<gene>
    <name evidence="1" type="primary">5</name>
    <name evidence="1" type="ORF">SEA_FAIRFAXIDUM_5</name>
</gene>
<dbReference type="KEGG" id="vg:55013789"/>
<proteinExistence type="predicted"/>
<dbReference type="EMBL" id="MK814757">
    <property type="protein sequence ID" value="QCG77588.1"/>
    <property type="molecule type" value="Genomic_DNA"/>
</dbReference>
<name>A0A4D6T6C3_9CAUD</name>
<dbReference type="RefSeq" id="YP_009822293.1">
    <property type="nucleotide sequence ID" value="NC_048185.1"/>
</dbReference>
<evidence type="ECO:0000313" key="1">
    <source>
        <dbReference type="EMBL" id="QCG77588.1"/>
    </source>
</evidence>
<keyword evidence="2" id="KW-1185">Reference proteome</keyword>
<dbReference type="Proteomes" id="UP000298794">
    <property type="component" value="Segment"/>
</dbReference>
<dbReference type="GeneID" id="55013789"/>